<dbReference type="RefSeq" id="WP_110066356.1">
    <property type="nucleotide sequence ID" value="NZ_CBCSDC010000008.1"/>
</dbReference>
<protein>
    <submittedName>
        <fullName evidence="2">Uncharacterized protein</fullName>
    </submittedName>
</protein>
<dbReference type="GeneID" id="65404746"/>
<evidence type="ECO:0000256" key="1">
    <source>
        <dbReference type="SAM" id="MobiDB-lite"/>
    </source>
</evidence>
<feature type="region of interest" description="Disordered" evidence="1">
    <location>
        <begin position="1"/>
        <end position="29"/>
    </location>
</feature>
<dbReference type="EMBL" id="QGTW01000011">
    <property type="protein sequence ID" value="PWW26193.1"/>
    <property type="molecule type" value="Genomic_DNA"/>
</dbReference>
<reference evidence="3" key="3">
    <citation type="submission" date="2019-07" db="EMBL/GenBank/DDBJ databases">
        <authorList>
            <person name="Whitman W."/>
            <person name="Huntemann M."/>
            <person name="Clum A."/>
            <person name="Pillay M."/>
            <person name="Palaniappan K."/>
            <person name="Varghese N."/>
            <person name="Mikhailova N."/>
            <person name="Stamatis D."/>
            <person name="Reddy T."/>
            <person name="Daum C."/>
            <person name="Shapiro N."/>
            <person name="Ivanova N."/>
            <person name="Kyrpides N."/>
            <person name="Woyke T."/>
        </authorList>
    </citation>
    <scope>NUCLEOTIDE SEQUENCE</scope>
    <source>
        <strain evidence="3">CGMCC 1.10115</strain>
    </source>
</reference>
<name>A0A2V2ZYA3_9BACI</name>
<evidence type="ECO:0000313" key="4">
    <source>
        <dbReference type="Proteomes" id="UP000247150"/>
    </source>
</evidence>
<dbReference type="Proteomes" id="UP000247150">
    <property type="component" value="Unassembled WGS sequence"/>
</dbReference>
<dbReference type="SUPFAM" id="SSF57997">
    <property type="entry name" value="Tropomyosin"/>
    <property type="match status" value="1"/>
</dbReference>
<comment type="caution">
    <text evidence="2">The sequence shown here is derived from an EMBL/GenBank/DDBJ whole genome shotgun (WGS) entry which is preliminary data.</text>
</comment>
<dbReference type="EMBL" id="VLKI01000011">
    <property type="protein sequence ID" value="TWH84487.1"/>
    <property type="molecule type" value="Genomic_DNA"/>
</dbReference>
<sequence length="72" mass="8315">MYPRQQGQGIYIPLPGISPGYPGYPGGGNTDRRLDRLERQVQRLERQVDRLNRRLDRIERRLGIGDGGYGQY</sequence>
<reference evidence="3 5" key="1">
    <citation type="journal article" date="2015" name="Stand. Genomic Sci.">
        <title>Genomic Encyclopedia of Bacterial and Archaeal Type Strains, Phase III: the genomes of soil and plant-associated and newly described type strains.</title>
        <authorList>
            <person name="Whitman W.B."/>
            <person name="Woyke T."/>
            <person name="Klenk H.P."/>
            <person name="Zhou Y."/>
            <person name="Lilburn T.G."/>
            <person name="Beck B.J."/>
            <person name="De Vos P."/>
            <person name="Vandamme P."/>
            <person name="Eisen J.A."/>
            <person name="Garrity G."/>
            <person name="Hugenholtz P."/>
            <person name="Kyrpides N.C."/>
        </authorList>
    </citation>
    <scope>NUCLEOTIDE SEQUENCE [LARGE SCALE GENOMIC DNA]</scope>
    <source>
        <strain evidence="3 5">CGMCC 1.10115</strain>
    </source>
</reference>
<dbReference type="Proteomes" id="UP000318667">
    <property type="component" value="Unassembled WGS sequence"/>
</dbReference>
<proteinExistence type="predicted"/>
<evidence type="ECO:0000313" key="3">
    <source>
        <dbReference type="EMBL" id="TWH84487.1"/>
    </source>
</evidence>
<keyword evidence="5" id="KW-1185">Reference proteome</keyword>
<feature type="compositionally biased region" description="Low complexity" evidence="1">
    <location>
        <begin position="9"/>
        <end position="21"/>
    </location>
</feature>
<dbReference type="Gene3D" id="1.20.1270.70">
    <property type="entry name" value="Designed single chain three-helix bundle"/>
    <property type="match status" value="1"/>
</dbReference>
<accession>A0A2V2ZYA3</accession>
<dbReference type="AlphaFoldDB" id="A0A2V2ZYA3"/>
<evidence type="ECO:0000313" key="2">
    <source>
        <dbReference type="EMBL" id="PWW26193.1"/>
    </source>
</evidence>
<reference evidence="2 4" key="2">
    <citation type="submission" date="2018-05" db="EMBL/GenBank/DDBJ databases">
        <title>Freshwater and sediment microbial communities from various areas in North America, analyzing microbe dynamics in response to fracking.</title>
        <authorList>
            <person name="Lamendella R."/>
        </authorList>
    </citation>
    <scope>NUCLEOTIDE SEQUENCE [LARGE SCALE GENOMIC DNA]</scope>
    <source>
        <strain evidence="2 4">15_TX</strain>
    </source>
</reference>
<gene>
    <name evidence="2" type="ORF">DFO73_111131</name>
    <name evidence="3" type="ORF">IQ19_03609</name>
</gene>
<organism evidence="2 4">
    <name type="scientific">Cytobacillus oceanisediminis</name>
    <dbReference type="NCBI Taxonomy" id="665099"/>
    <lineage>
        <taxon>Bacteria</taxon>
        <taxon>Bacillati</taxon>
        <taxon>Bacillota</taxon>
        <taxon>Bacilli</taxon>
        <taxon>Bacillales</taxon>
        <taxon>Bacillaceae</taxon>
        <taxon>Cytobacillus</taxon>
    </lineage>
</organism>
<evidence type="ECO:0000313" key="5">
    <source>
        <dbReference type="Proteomes" id="UP000318667"/>
    </source>
</evidence>